<dbReference type="Gene3D" id="3.40.50.410">
    <property type="entry name" value="von Willebrand factor, type A domain"/>
    <property type="match status" value="1"/>
</dbReference>
<sequence length="572" mass="66560">MIIQCARIDRFVFDGYVHSSRTAQEWMRETKKTAAWFSVELFADFFMCFYLAKPDIDRSQEATPFHRWLVGQLRKQFFYRTIRPRTVGEVNASFKTALKALMWLTASYADEVKQRKQDEQLLAVGMQNKQLGQGQNSTDSAQISEHLSDKQMEQLKLVGYTLQQGKRNVEDKQALLDTRPLVEAEIHLLKERIVSLQDEMRTDYIRRDKTKLKLRKSEAELEQRVRQLERLTKREQETFRQLEEQLGAWLNRSLKESLELEEQESLDVHELLQASQRVANRQWGQDLGRLHRQEFAHYMQWLDKLKRHPELIAFLQEVGRNLQHLKLQRKKMRSPHIPEAYDNLRQSGDISHMLPSEASLLADPDYEAYFTIKWLDRKLLTYNISGRMEEPQKGPVVCMLDTSHSMRGSKLRVAQLFVATFASFSLLERRDFVLLLFGARGELIEQALYWRKPDWPGFYALAQLAFGGGTHFDAPLRRGIEIVEGNPRFADADFVMVTDGIGTISAPLRQQLAELGALKQVRLHSLIVGNARQHLVNRYDILGVSHQVRFAATWEAQSSASNELLLDVFRKR</sequence>
<dbReference type="PANTHER" id="PTHR36846:SF1">
    <property type="entry name" value="PROTEIN VIAA"/>
    <property type="match status" value="1"/>
</dbReference>
<dbReference type="Proteomes" id="UP001165962">
    <property type="component" value="Unassembled WGS sequence"/>
</dbReference>
<dbReference type="InterPro" id="IPR036465">
    <property type="entry name" value="vWFA_dom_sf"/>
</dbReference>
<proteinExistence type="predicted"/>
<evidence type="ECO:0000313" key="2">
    <source>
        <dbReference type="EMBL" id="NHN30644.1"/>
    </source>
</evidence>
<evidence type="ECO:0008006" key="4">
    <source>
        <dbReference type="Google" id="ProtNLM"/>
    </source>
</evidence>
<keyword evidence="3" id="KW-1185">Reference proteome</keyword>
<protein>
    <recommendedName>
        <fullName evidence="4">VWFA domain-containing protein</fullName>
    </recommendedName>
</protein>
<dbReference type="RefSeq" id="WP_166149926.1">
    <property type="nucleotide sequence ID" value="NZ_JAAOIW010000004.1"/>
</dbReference>
<evidence type="ECO:0000313" key="3">
    <source>
        <dbReference type="Proteomes" id="UP001165962"/>
    </source>
</evidence>
<evidence type="ECO:0000256" key="1">
    <source>
        <dbReference type="SAM" id="Coils"/>
    </source>
</evidence>
<keyword evidence="1" id="KW-0175">Coiled coil</keyword>
<reference evidence="2" key="1">
    <citation type="submission" date="2020-03" db="EMBL/GenBank/DDBJ databases">
        <title>Draft sequencing of Paenibacilllus sp. S3N08.</title>
        <authorList>
            <person name="Kim D.-U."/>
        </authorList>
    </citation>
    <scope>NUCLEOTIDE SEQUENCE</scope>
    <source>
        <strain evidence="2">S3N08</strain>
    </source>
</reference>
<dbReference type="EMBL" id="JAAOIW010000004">
    <property type="protein sequence ID" value="NHN30644.1"/>
    <property type="molecule type" value="Genomic_DNA"/>
</dbReference>
<comment type="caution">
    <text evidence="2">The sequence shown here is derived from an EMBL/GenBank/DDBJ whole genome shotgun (WGS) entry which is preliminary data.</text>
</comment>
<gene>
    <name evidence="2" type="ORF">G9U52_12455</name>
</gene>
<feature type="coiled-coil region" evidence="1">
    <location>
        <begin position="211"/>
        <end position="245"/>
    </location>
</feature>
<dbReference type="SUPFAM" id="SSF53300">
    <property type="entry name" value="vWA-like"/>
    <property type="match status" value="1"/>
</dbReference>
<name>A0ABX0J2Y4_9BACL</name>
<accession>A0ABX0J2Y4</accession>
<dbReference type="PANTHER" id="PTHR36846">
    <property type="entry name" value="PROTEIN VIAA"/>
    <property type="match status" value="1"/>
</dbReference>
<organism evidence="2 3">
    <name type="scientific">Paenibacillus agricola</name>
    <dbReference type="NCBI Taxonomy" id="2716264"/>
    <lineage>
        <taxon>Bacteria</taxon>
        <taxon>Bacillati</taxon>
        <taxon>Bacillota</taxon>
        <taxon>Bacilli</taxon>
        <taxon>Bacillales</taxon>
        <taxon>Paenibacillaceae</taxon>
        <taxon>Paenibacillus</taxon>
    </lineage>
</organism>